<organism evidence="2">
    <name type="scientific">viral metagenome</name>
    <dbReference type="NCBI Taxonomy" id="1070528"/>
    <lineage>
        <taxon>unclassified sequences</taxon>
        <taxon>metagenomes</taxon>
        <taxon>organismal metagenomes</taxon>
    </lineage>
</organism>
<feature type="domain" description="Calcineurin-like phosphoesterase" evidence="1">
    <location>
        <begin position="38"/>
        <end position="288"/>
    </location>
</feature>
<dbReference type="AlphaFoldDB" id="A0A6C0J843"/>
<sequence>MVNNNPRLKQEYIDKFNTTWNNICGKERLPNILPATRRIIVIGDIHGDFAELINCLNLAGLINEQYNWIGGDTVVVQVGDQIDSCRPTINNNCHRKHLDGDVAEDIKILKFMTQLHNKAVKFNGAIYSLVGNHEIMNSSNDMRYVSYNNVMDFADTNIPNENDRFKDGLKKRKQKFAPGNELANFMACTRNIALVIGSNLFVHAGIVKQIADNYQIEDLNIILGLFLFNELDNPKYFKDIFTDYEISPIWTRIIGFKPKNLGKIECSKLMNPLKKTYNVGRLFVGHTPQIEHGLNSICDGAIQFADNGVSRAFKPFDIESTNGGKSKERQAQVIEIKDDEIITVIR</sequence>
<dbReference type="PANTHER" id="PTHR46546">
    <property type="entry name" value="SHEWANELLA-LIKE PROTEIN PHOSPHATASE 1"/>
    <property type="match status" value="1"/>
</dbReference>
<dbReference type="Pfam" id="PF00149">
    <property type="entry name" value="Metallophos"/>
    <property type="match status" value="1"/>
</dbReference>
<dbReference type="SUPFAM" id="SSF56300">
    <property type="entry name" value="Metallo-dependent phosphatases"/>
    <property type="match status" value="1"/>
</dbReference>
<evidence type="ECO:0000259" key="1">
    <source>
        <dbReference type="Pfam" id="PF00149"/>
    </source>
</evidence>
<dbReference type="Gene3D" id="3.60.21.10">
    <property type="match status" value="1"/>
</dbReference>
<dbReference type="InterPro" id="IPR004843">
    <property type="entry name" value="Calcineurin-like_PHP"/>
</dbReference>
<evidence type="ECO:0000313" key="2">
    <source>
        <dbReference type="EMBL" id="QHU00168.1"/>
    </source>
</evidence>
<accession>A0A6C0J843</accession>
<protein>
    <recommendedName>
        <fullName evidence="1">Calcineurin-like phosphoesterase domain-containing protein</fullName>
    </recommendedName>
</protein>
<dbReference type="InterPro" id="IPR029052">
    <property type="entry name" value="Metallo-depent_PP-like"/>
</dbReference>
<proteinExistence type="predicted"/>
<name>A0A6C0J843_9ZZZZ</name>
<dbReference type="EMBL" id="MN740324">
    <property type="protein sequence ID" value="QHU00168.1"/>
    <property type="molecule type" value="Genomic_DNA"/>
</dbReference>
<dbReference type="PANTHER" id="PTHR46546:SF4">
    <property type="entry name" value="SHEWANELLA-LIKE PROTEIN PHOSPHATASE 1"/>
    <property type="match status" value="1"/>
</dbReference>
<reference evidence="2" key="1">
    <citation type="journal article" date="2020" name="Nature">
        <title>Giant virus diversity and host interactions through global metagenomics.</title>
        <authorList>
            <person name="Schulz F."/>
            <person name="Roux S."/>
            <person name="Paez-Espino D."/>
            <person name="Jungbluth S."/>
            <person name="Walsh D.A."/>
            <person name="Denef V.J."/>
            <person name="McMahon K.D."/>
            <person name="Konstantinidis K.T."/>
            <person name="Eloe-Fadrosh E.A."/>
            <person name="Kyrpides N.C."/>
            <person name="Woyke T."/>
        </authorList>
    </citation>
    <scope>NUCLEOTIDE SEQUENCE</scope>
    <source>
        <strain evidence="2">GVMAG-M-3300025860-12</strain>
    </source>
</reference>
<dbReference type="GO" id="GO:0016787">
    <property type="term" value="F:hydrolase activity"/>
    <property type="evidence" value="ECO:0007669"/>
    <property type="project" value="InterPro"/>
</dbReference>